<reference evidence="6 7" key="1">
    <citation type="submission" date="2019-08" db="EMBL/GenBank/DDBJ databases">
        <title>Pedobacter sp. nov., isolated from Han river, South Korea.</title>
        <authorList>
            <person name="Lee D.-H."/>
            <person name="Kim Y.-S."/>
            <person name="Hwang E.-M."/>
            <person name="Le Tran T.C."/>
            <person name="Cha C.-J."/>
        </authorList>
    </citation>
    <scope>NUCLEOTIDE SEQUENCE [LARGE SCALE GENOMIC DNA]</scope>
    <source>
        <strain evidence="6 7">CJ43</strain>
    </source>
</reference>
<feature type="transmembrane region" description="Helical" evidence="5">
    <location>
        <begin position="199"/>
        <end position="219"/>
    </location>
</feature>
<dbReference type="AlphaFoldDB" id="A0A5C0VJL2"/>
<feature type="transmembrane region" description="Helical" evidence="5">
    <location>
        <begin position="136"/>
        <end position="163"/>
    </location>
</feature>
<name>A0A5C0VJL2_9SPHI</name>
<keyword evidence="2 5" id="KW-0812">Transmembrane</keyword>
<comment type="similarity">
    <text evidence="5">Belongs to the 4-toluene sulfonate uptake permease (TSUP) (TC 2.A.102) family.</text>
</comment>
<keyword evidence="4 5" id="KW-0472">Membrane</keyword>
<dbReference type="GO" id="GO:0005886">
    <property type="term" value="C:plasma membrane"/>
    <property type="evidence" value="ECO:0007669"/>
    <property type="project" value="UniProtKB-SubCell"/>
</dbReference>
<dbReference type="InterPro" id="IPR002781">
    <property type="entry name" value="TM_pro_TauE-like"/>
</dbReference>
<feature type="transmembrane region" description="Helical" evidence="5">
    <location>
        <begin position="72"/>
        <end position="90"/>
    </location>
</feature>
<dbReference type="RefSeq" id="WP_039452687.1">
    <property type="nucleotide sequence ID" value="NZ_CP043329.1"/>
</dbReference>
<feature type="transmembrane region" description="Helical" evidence="5">
    <location>
        <begin position="96"/>
        <end position="115"/>
    </location>
</feature>
<keyword evidence="3 5" id="KW-1133">Transmembrane helix</keyword>
<evidence type="ECO:0000313" key="6">
    <source>
        <dbReference type="EMBL" id="QEK52918.1"/>
    </source>
</evidence>
<feature type="transmembrane region" description="Helical" evidence="5">
    <location>
        <begin position="169"/>
        <end position="187"/>
    </location>
</feature>
<keyword evidence="5" id="KW-1003">Cell membrane</keyword>
<keyword evidence="7" id="KW-1185">Reference proteome</keyword>
<comment type="subcellular location">
    <subcellularLocation>
        <location evidence="5">Cell membrane</location>
        <topology evidence="5">Multi-pass membrane protein</topology>
    </subcellularLocation>
    <subcellularLocation>
        <location evidence="1">Membrane</location>
        <topology evidence="1">Multi-pass membrane protein</topology>
    </subcellularLocation>
</comment>
<dbReference type="PANTHER" id="PTHR43701:SF5">
    <property type="entry name" value="MEMBRANE TRANSPORTER PROTEIN-RELATED"/>
    <property type="match status" value="1"/>
</dbReference>
<dbReference type="Pfam" id="PF01925">
    <property type="entry name" value="TauE"/>
    <property type="match status" value="1"/>
</dbReference>
<feature type="transmembrane region" description="Helical" evidence="5">
    <location>
        <begin position="40"/>
        <end position="60"/>
    </location>
</feature>
<dbReference type="KEGG" id="pej:FYC62_15490"/>
<dbReference type="EMBL" id="CP043329">
    <property type="protein sequence ID" value="QEK52918.1"/>
    <property type="molecule type" value="Genomic_DNA"/>
</dbReference>
<evidence type="ECO:0000256" key="3">
    <source>
        <dbReference type="ARBA" id="ARBA00022989"/>
    </source>
</evidence>
<dbReference type="Proteomes" id="UP000323653">
    <property type="component" value="Chromosome"/>
</dbReference>
<evidence type="ECO:0000256" key="5">
    <source>
        <dbReference type="RuleBase" id="RU363041"/>
    </source>
</evidence>
<organism evidence="6 7">
    <name type="scientific">Pedobacter aquae</name>
    <dbReference type="NCBI Taxonomy" id="2605747"/>
    <lineage>
        <taxon>Bacteria</taxon>
        <taxon>Pseudomonadati</taxon>
        <taxon>Bacteroidota</taxon>
        <taxon>Sphingobacteriia</taxon>
        <taxon>Sphingobacteriales</taxon>
        <taxon>Sphingobacteriaceae</taxon>
        <taxon>Pedobacter</taxon>
    </lineage>
</organism>
<evidence type="ECO:0000256" key="4">
    <source>
        <dbReference type="ARBA" id="ARBA00023136"/>
    </source>
</evidence>
<feature type="transmembrane region" description="Helical" evidence="5">
    <location>
        <begin position="225"/>
        <end position="243"/>
    </location>
</feature>
<protein>
    <recommendedName>
        <fullName evidence="5">Probable membrane transporter protein</fullName>
    </recommendedName>
</protein>
<sequence length="244" mass="26564">MSVEILLLLALFSVGFLYASVGHGGASGYLAVLSIFSIPLAQYKTMVLLLNILVAGVGFIQFYKAGFFKWHLCWPFLLSSIPFAFLGSKFVLETKIYHILLGAALVFPVIRLLGFGGQETQIKKDIPLVKALIWGALLGLLSGILNIGGGIFLSPLLILMGWANTKESASVSTLFIVCNSMAGLLGYTQALEIQDSSVWFWFFSALAGGFAGAYFGSRYFKISTIRYLLTVVLAIASFKLLFLM</sequence>
<evidence type="ECO:0000256" key="2">
    <source>
        <dbReference type="ARBA" id="ARBA00022692"/>
    </source>
</evidence>
<gene>
    <name evidence="6" type="ORF">FYC62_15490</name>
</gene>
<dbReference type="PANTHER" id="PTHR43701">
    <property type="entry name" value="MEMBRANE TRANSPORTER PROTEIN MJ0441-RELATED"/>
    <property type="match status" value="1"/>
</dbReference>
<dbReference type="InterPro" id="IPR051598">
    <property type="entry name" value="TSUP/Inactive_protease-like"/>
</dbReference>
<accession>A0A5C0VJL2</accession>
<proteinExistence type="inferred from homology"/>
<evidence type="ECO:0000256" key="1">
    <source>
        <dbReference type="ARBA" id="ARBA00004141"/>
    </source>
</evidence>
<evidence type="ECO:0000313" key="7">
    <source>
        <dbReference type="Proteomes" id="UP000323653"/>
    </source>
</evidence>